<evidence type="ECO:0000313" key="1">
    <source>
        <dbReference type="EMBL" id="OUQ31518.1"/>
    </source>
</evidence>
<organism evidence="1 2">
    <name type="scientific">Massilimicrobiota timonensis</name>
    <dbReference type="NCBI Taxonomy" id="1776392"/>
    <lineage>
        <taxon>Bacteria</taxon>
        <taxon>Bacillati</taxon>
        <taxon>Bacillota</taxon>
        <taxon>Erysipelotrichia</taxon>
        <taxon>Erysipelotrichales</taxon>
        <taxon>Erysipelotrichaceae</taxon>
        <taxon>Massilimicrobiota</taxon>
    </lineage>
</organism>
<gene>
    <name evidence="1" type="ORF">B5E75_13225</name>
</gene>
<dbReference type="EMBL" id="NFLJ01000054">
    <property type="protein sequence ID" value="OUQ31518.1"/>
    <property type="molecule type" value="Genomic_DNA"/>
</dbReference>
<dbReference type="AlphaFoldDB" id="A0A1Y4SNR8"/>
<keyword evidence="2" id="KW-1185">Reference proteome</keyword>
<dbReference type="Pfam" id="PF08876">
    <property type="entry name" value="DUF1836"/>
    <property type="match status" value="1"/>
</dbReference>
<dbReference type="PANTHER" id="PTHR40056">
    <property type="entry name" value="HYPOTHETICAL CYTOSOLIC PROTEIN"/>
    <property type="match status" value="1"/>
</dbReference>
<dbReference type="RefSeq" id="WP_087360131.1">
    <property type="nucleotide sequence ID" value="NZ_NFLJ01000054.1"/>
</dbReference>
<dbReference type="InterPro" id="IPR014975">
    <property type="entry name" value="DUF1836"/>
</dbReference>
<protein>
    <recommendedName>
        <fullName evidence="3">DUF1836 domain-containing protein</fullName>
    </recommendedName>
</protein>
<proteinExistence type="predicted"/>
<dbReference type="OrthoDB" id="3191472at2"/>
<evidence type="ECO:0008006" key="3">
    <source>
        <dbReference type="Google" id="ProtNLM"/>
    </source>
</evidence>
<dbReference type="Gene3D" id="1.10.1660.10">
    <property type="match status" value="1"/>
</dbReference>
<name>A0A1Y4SNR8_9FIRM</name>
<evidence type="ECO:0000313" key="2">
    <source>
        <dbReference type="Proteomes" id="UP000195305"/>
    </source>
</evidence>
<comment type="caution">
    <text evidence="1">The sequence shown here is derived from an EMBL/GenBank/DDBJ whole genome shotgun (WGS) entry which is preliminary data.</text>
</comment>
<accession>A0A1Y4SNR8</accession>
<sequence length="184" mass="21824">MNNEKLNEILNQIEHMSHLKSEDIPSLDLYMDQIMTLFDVNLADNKRHEDDKLLTKTMINNYSKEGLLKPIKGKKYSKNHILQMLLIYSLKNTISIQEIKKVLQPFHDHMEEIEPIYNDYLNITKELFHDVTTSTEKLIEQHQMNLDDSHHMVVLLLLICSLSNQYKMIAEKMLDTFYNDDEEK</sequence>
<dbReference type="Proteomes" id="UP000195305">
    <property type="component" value="Unassembled WGS sequence"/>
</dbReference>
<dbReference type="PANTHER" id="PTHR40056:SF1">
    <property type="entry name" value="DUF1836 DOMAIN-CONTAINING PROTEIN"/>
    <property type="match status" value="1"/>
</dbReference>
<reference evidence="1 2" key="1">
    <citation type="journal article" date="2018" name="BMC Genomics">
        <title>Whole genome sequencing and function prediction of 133 gut anaerobes isolated from chicken caecum in pure cultures.</title>
        <authorList>
            <person name="Medvecky M."/>
            <person name="Cejkova D."/>
            <person name="Polansky O."/>
            <person name="Karasova D."/>
            <person name="Kubasova T."/>
            <person name="Cizek A."/>
            <person name="Rychlik I."/>
        </authorList>
    </citation>
    <scope>NUCLEOTIDE SEQUENCE [LARGE SCALE GENOMIC DNA]</scope>
    <source>
        <strain evidence="1 2">An13</strain>
    </source>
</reference>